<dbReference type="Gene3D" id="1.10.10.10">
    <property type="entry name" value="Winged helix-like DNA-binding domain superfamily/Winged helix DNA-binding domain"/>
    <property type="match status" value="1"/>
</dbReference>
<dbReference type="SUPFAM" id="SSF46894">
    <property type="entry name" value="C-terminal effector domain of the bipartite response regulators"/>
    <property type="match status" value="1"/>
</dbReference>
<dbReference type="PRINTS" id="PR00038">
    <property type="entry name" value="HTHLUXR"/>
</dbReference>
<dbReference type="InterPro" id="IPR011006">
    <property type="entry name" value="CheY-like_superfamily"/>
</dbReference>
<dbReference type="SUPFAM" id="SSF52172">
    <property type="entry name" value="CheY-like"/>
    <property type="match status" value="1"/>
</dbReference>
<dbReference type="InterPro" id="IPR001789">
    <property type="entry name" value="Sig_transdc_resp-reg_receiver"/>
</dbReference>
<dbReference type="GO" id="GO:0003677">
    <property type="term" value="F:DNA binding"/>
    <property type="evidence" value="ECO:0007669"/>
    <property type="project" value="UniProtKB-KW"/>
</dbReference>
<dbReference type="EMBL" id="JBHLTM010000061">
    <property type="protein sequence ID" value="MFC0686202.1"/>
    <property type="molecule type" value="Genomic_DNA"/>
</dbReference>
<dbReference type="PANTHER" id="PTHR45566">
    <property type="entry name" value="HTH-TYPE TRANSCRIPTIONAL REGULATOR YHJB-RELATED"/>
    <property type="match status" value="1"/>
</dbReference>
<dbReference type="SMART" id="SM00448">
    <property type="entry name" value="REC"/>
    <property type="match status" value="1"/>
</dbReference>
<evidence type="ECO:0000256" key="2">
    <source>
        <dbReference type="PROSITE-ProRule" id="PRU00169"/>
    </source>
</evidence>
<gene>
    <name evidence="5" type="ORF">ACFFF8_16560</name>
</gene>
<dbReference type="PROSITE" id="PS50043">
    <property type="entry name" value="HTH_LUXR_2"/>
    <property type="match status" value="1"/>
</dbReference>
<dbReference type="InterPro" id="IPR016032">
    <property type="entry name" value="Sig_transdc_resp-reg_C-effctor"/>
</dbReference>
<dbReference type="PANTHER" id="PTHR45566:SF1">
    <property type="entry name" value="HTH-TYPE TRANSCRIPTIONAL REGULATOR YHJB-RELATED"/>
    <property type="match status" value="1"/>
</dbReference>
<proteinExistence type="predicted"/>
<evidence type="ECO:0000313" key="6">
    <source>
        <dbReference type="Proteomes" id="UP001589858"/>
    </source>
</evidence>
<dbReference type="CDD" id="cd06170">
    <property type="entry name" value="LuxR_C_like"/>
    <property type="match status" value="1"/>
</dbReference>
<organism evidence="5 6">
    <name type="scientific">Novosphingobium clariflavum</name>
    <dbReference type="NCBI Taxonomy" id="2029884"/>
    <lineage>
        <taxon>Bacteria</taxon>
        <taxon>Pseudomonadati</taxon>
        <taxon>Pseudomonadota</taxon>
        <taxon>Alphaproteobacteria</taxon>
        <taxon>Sphingomonadales</taxon>
        <taxon>Sphingomonadaceae</taxon>
        <taxon>Novosphingobium</taxon>
    </lineage>
</organism>
<dbReference type="RefSeq" id="WP_267218908.1">
    <property type="nucleotide sequence ID" value="NZ_JAPCWC010000002.1"/>
</dbReference>
<dbReference type="InterPro" id="IPR036388">
    <property type="entry name" value="WH-like_DNA-bd_sf"/>
</dbReference>
<evidence type="ECO:0000256" key="1">
    <source>
        <dbReference type="ARBA" id="ARBA00023125"/>
    </source>
</evidence>
<evidence type="ECO:0000259" key="3">
    <source>
        <dbReference type="PROSITE" id="PS50043"/>
    </source>
</evidence>
<dbReference type="InterPro" id="IPR051015">
    <property type="entry name" value="EvgA-like"/>
</dbReference>
<dbReference type="PROSITE" id="PS50110">
    <property type="entry name" value="RESPONSE_REGULATORY"/>
    <property type="match status" value="1"/>
</dbReference>
<dbReference type="Proteomes" id="UP001589858">
    <property type="component" value="Unassembled WGS sequence"/>
</dbReference>
<protein>
    <submittedName>
        <fullName evidence="5">DNA-binding response regulator</fullName>
    </submittedName>
</protein>
<keyword evidence="6" id="KW-1185">Reference proteome</keyword>
<feature type="domain" description="Response regulatory" evidence="4">
    <location>
        <begin position="4"/>
        <end position="120"/>
    </location>
</feature>
<evidence type="ECO:0000259" key="4">
    <source>
        <dbReference type="PROSITE" id="PS50110"/>
    </source>
</evidence>
<accession>A0ABV6SBY9</accession>
<dbReference type="InterPro" id="IPR000792">
    <property type="entry name" value="Tscrpt_reg_LuxR_C"/>
</dbReference>
<dbReference type="Pfam" id="PF00196">
    <property type="entry name" value="GerE"/>
    <property type="match status" value="1"/>
</dbReference>
<keyword evidence="1 5" id="KW-0238">DNA-binding</keyword>
<dbReference type="Gene3D" id="3.40.50.2300">
    <property type="match status" value="1"/>
</dbReference>
<name>A0ABV6SBY9_9SPHN</name>
<evidence type="ECO:0000313" key="5">
    <source>
        <dbReference type="EMBL" id="MFC0686202.1"/>
    </source>
</evidence>
<sequence length="203" mass="21164">MIRRLIIADDHPICVSALTSAVNAVDEGILVSTTDTLAGVRDLIAQGPFDALLLDLALKDSQGLANLVAVQAAAPKLPVLVVSGNAAADLPARAAMLGARGFLNKTAPLAEMKSAIAVILEGGTWFPLREEPADSLADKLSPAQMRVMAELAQGKSNKLIAYSLGLTEPTIKSHLSAIYRAIGVHNRSQALLALRQGLDEAAA</sequence>
<feature type="modified residue" description="4-aspartylphosphate" evidence="2">
    <location>
        <position position="55"/>
    </location>
</feature>
<keyword evidence="2" id="KW-0597">Phosphoprotein</keyword>
<feature type="domain" description="HTH luxR-type" evidence="3">
    <location>
        <begin position="133"/>
        <end position="198"/>
    </location>
</feature>
<dbReference type="SMART" id="SM00421">
    <property type="entry name" value="HTH_LUXR"/>
    <property type="match status" value="1"/>
</dbReference>
<comment type="caution">
    <text evidence="5">The sequence shown here is derived from an EMBL/GenBank/DDBJ whole genome shotgun (WGS) entry which is preliminary data.</text>
</comment>
<reference evidence="5 6" key="1">
    <citation type="submission" date="2024-09" db="EMBL/GenBank/DDBJ databases">
        <authorList>
            <person name="Sun Q."/>
            <person name="Mori K."/>
        </authorList>
    </citation>
    <scope>NUCLEOTIDE SEQUENCE [LARGE SCALE GENOMIC DNA]</scope>
    <source>
        <strain evidence="5 6">CICC 11035S</strain>
    </source>
</reference>
<dbReference type="Pfam" id="PF00072">
    <property type="entry name" value="Response_reg"/>
    <property type="match status" value="1"/>
</dbReference>